<feature type="region of interest" description="Disordered" evidence="2">
    <location>
        <begin position="167"/>
        <end position="218"/>
    </location>
</feature>
<reference evidence="4" key="3">
    <citation type="journal article" date="2018" name="Mol. Plant Microbe Interact.">
        <title>Genome sequence resources for the wheat stripe rust pathogen (Puccinia striiformis f. sp. tritici) and the barley stripe rust pathogen (Puccinia striiformis f. sp. hordei).</title>
        <authorList>
            <person name="Xia C."/>
            <person name="Wang M."/>
            <person name="Yin C."/>
            <person name="Cornejo O.E."/>
            <person name="Hulbert S.H."/>
            <person name="Chen X."/>
        </authorList>
    </citation>
    <scope>NUCLEOTIDE SEQUENCE [LARGE SCALE GENOMIC DNA]</scope>
    <source>
        <strain evidence="4">93TX-2</strain>
    </source>
</reference>
<dbReference type="VEuPathDB" id="FungiDB:PSTT_04998"/>
<name>A0A2S4VZL0_9BASI</name>
<feature type="compositionally biased region" description="Polar residues" evidence="2">
    <location>
        <begin position="109"/>
        <end position="123"/>
    </location>
</feature>
<gene>
    <name evidence="3" type="ORF">PSHT_07298</name>
</gene>
<proteinExistence type="predicted"/>
<dbReference type="EMBL" id="PKSM01000088">
    <property type="protein sequence ID" value="POW14877.1"/>
    <property type="molecule type" value="Genomic_DNA"/>
</dbReference>
<evidence type="ECO:0000256" key="1">
    <source>
        <dbReference type="SAM" id="Coils"/>
    </source>
</evidence>
<feature type="region of interest" description="Disordered" evidence="2">
    <location>
        <begin position="107"/>
        <end position="136"/>
    </location>
</feature>
<evidence type="ECO:0000313" key="3">
    <source>
        <dbReference type="EMBL" id="POW14877.1"/>
    </source>
</evidence>
<dbReference type="AlphaFoldDB" id="A0A2S4VZL0"/>
<comment type="caution">
    <text evidence="3">The sequence shown here is derived from an EMBL/GenBank/DDBJ whole genome shotgun (WGS) entry which is preliminary data.</text>
</comment>
<sequence>MFQGSRPTKTNEITTMDALTDSTEQGMRVQGMTLEEVDVNKAFLEAEIQSMKNDRQHIKLRLGLLDPGGTPESIELKAQLEHLHAALGTPTFEKVLQLNGRGSLMPSLQPASKTTAARASSNGGVAGSREAHPPSRFDFLNPSVQWRRLKIHLQKLGAFLKRIMSSKTARKSDTAESRQPLLGDHTLKPKSEYISNRKSLPKTKPIEPGQNGAMTGNSETLADAKGIQFERPEGELHGDVLDLVREHMLNEDIKIWHELKKTLVSFPSTPDLAGHDDGKIFRSGFLECLYLIEGFIRKYELLPLRLMGDTDLLERTTLLKMLEYHTELLLKRFNIRFFDIAESMIPQLEFLTTGRAVKHFHSSIEGKVLMFDFKKWPYQNGTQPATIRLISSLFSRYVIPPTPVMTNSNAALSDADQRHAVYLVLSVIMRHAPWHSRRVEENLQPSDRFGAIRTVFTHNDFLQKIQLLSTASGHTPHQDYLEQAHYLPVVHLVNDAIDFFQVPSLLGERDVDRLEFLVVFYMLDFLDQFYRPLVVAVLRNKSRPELLHKQLEFMRGELKFYRNRFEDPKYPDEKQDMAFLEMFKTSYHEDTRLHGWITTVTHKLMEKDLQHHEEKKVHDLTLWMGKECWNCKFPFRRCYEGCPYNGLPF</sequence>
<protein>
    <submittedName>
        <fullName evidence="3">Uncharacterized protein</fullName>
    </submittedName>
</protein>
<organism evidence="3 4">
    <name type="scientific">Puccinia striiformis</name>
    <dbReference type="NCBI Taxonomy" id="27350"/>
    <lineage>
        <taxon>Eukaryota</taxon>
        <taxon>Fungi</taxon>
        <taxon>Dikarya</taxon>
        <taxon>Basidiomycota</taxon>
        <taxon>Pucciniomycotina</taxon>
        <taxon>Pucciniomycetes</taxon>
        <taxon>Pucciniales</taxon>
        <taxon>Pucciniaceae</taxon>
        <taxon>Puccinia</taxon>
    </lineage>
</organism>
<accession>A0A2S4VZL0</accession>
<keyword evidence="1" id="KW-0175">Coiled coil</keyword>
<dbReference type="OrthoDB" id="2508656at2759"/>
<keyword evidence="4" id="KW-1185">Reference proteome</keyword>
<reference evidence="3 4" key="1">
    <citation type="submission" date="2017-12" db="EMBL/GenBank/DDBJ databases">
        <title>Gene loss provides genomic basis for host adaptation in cereal stripe rust fungi.</title>
        <authorList>
            <person name="Xia C."/>
        </authorList>
    </citation>
    <scope>NUCLEOTIDE SEQUENCE [LARGE SCALE GENOMIC DNA]</scope>
    <source>
        <strain evidence="3 4">93TX-2</strain>
    </source>
</reference>
<evidence type="ECO:0000256" key="2">
    <source>
        <dbReference type="SAM" id="MobiDB-lite"/>
    </source>
</evidence>
<evidence type="ECO:0000313" key="4">
    <source>
        <dbReference type="Proteomes" id="UP000238274"/>
    </source>
</evidence>
<dbReference type="VEuPathDB" id="FungiDB:PSHT_07298"/>
<dbReference type="Proteomes" id="UP000238274">
    <property type="component" value="Unassembled WGS sequence"/>
</dbReference>
<feature type="coiled-coil region" evidence="1">
    <location>
        <begin position="34"/>
        <end position="61"/>
    </location>
</feature>
<reference evidence="4" key="2">
    <citation type="journal article" date="2018" name="BMC Genomics">
        <title>Genomic insights into host adaptation between the wheat stripe rust pathogen (Puccinia striiformis f. sp. tritici) and the barley stripe rust pathogen (Puccinia striiformis f. sp. hordei).</title>
        <authorList>
            <person name="Xia C."/>
            <person name="Wang M."/>
            <person name="Yin C."/>
            <person name="Cornejo O.E."/>
            <person name="Hulbert S.H."/>
            <person name="Chen X."/>
        </authorList>
    </citation>
    <scope>NUCLEOTIDE SEQUENCE [LARGE SCALE GENOMIC DNA]</scope>
    <source>
        <strain evidence="4">93TX-2</strain>
    </source>
</reference>